<evidence type="ECO:0000256" key="10">
    <source>
        <dbReference type="ARBA" id="ARBA00030706"/>
    </source>
</evidence>
<dbReference type="OrthoDB" id="2303924at2"/>
<dbReference type="InterPro" id="IPR010978">
    <property type="entry name" value="tRNA-bd_arm"/>
</dbReference>
<dbReference type="Gene3D" id="3.40.630.30">
    <property type="match status" value="2"/>
</dbReference>
<dbReference type="SUPFAM" id="SSF55729">
    <property type="entry name" value="Acyl-CoA N-acyltransferases (Nat)"/>
    <property type="match status" value="2"/>
</dbReference>
<dbReference type="Gene3D" id="1.20.58.90">
    <property type="match status" value="1"/>
</dbReference>
<dbReference type="SUPFAM" id="SSF46589">
    <property type="entry name" value="tRNA-binding arm"/>
    <property type="match status" value="1"/>
</dbReference>
<comment type="catalytic activity">
    <reaction evidence="12">
        <text>beta-D-GlcNAc-(1-&gt;4)-Mur2Ac(oyl-L-Ala-D-isoglutaminyl-L-Lys-(N(6)-Gly)-D-Ala-D-Ala)-di-trans,octa-cis-undecaprenyl diphosphate + 2 glycyl-tRNA(Gly) = MurNAc-L-Ala-D-isoglutaminyl-L-Lys-(N(6)-tri-Gly)-D-Ala-D-Ala-diphospho-di-trans,octa-cis-undecaprenyl-GlcNAc + 2 tRNA(Gly) + 2 H(+)</text>
        <dbReference type="Rhea" id="RHEA:30439"/>
        <dbReference type="Rhea" id="RHEA-COMP:9664"/>
        <dbReference type="Rhea" id="RHEA-COMP:9683"/>
        <dbReference type="ChEBI" id="CHEBI:15378"/>
        <dbReference type="ChEBI" id="CHEBI:62234"/>
        <dbReference type="ChEBI" id="CHEBI:62235"/>
        <dbReference type="ChEBI" id="CHEBI:78442"/>
        <dbReference type="ChEBI" id="CHEBI:78522"/>
        <dbReference type="EC" id="2.3.2.17"/>
    </reaction>
</comment>
<dbReference type="Proteomes" id="UP000275836">
    <property type="component" value="Unassembled WGS sequence"/>
</dbReference>
<keyword evidence="9" id="KW-0961">Cell wall biogenesis/degradation</keyword>
<evidence type="ECO:0000256" key="13">
    <source>
        <dbReference type="SAM" id="Coils"/>
    </source>
</evidence>
<organism evidence="14 15">
    <name type="scientific">Weissella viridescens</name>
    <name type="common">Lactobacillus viridescens</name>
    <dbReference type="NCBI Taxonomy" id="1629"/>
    <lineage>
        <taxon>Bacteria</taxon>
        <taxon>Bacillati</taxon>
        <taxon>Bacillota</taxon>
        <taxon>Bacilli</taxon>
        <taxon>Lactobacillales</taxon>
        <taxon>Lactobacillaceae</taxon>
        <taxon>Weissella</taxon>
    </lineage>
</organism>
<evidence type="ECO:0000256" key="12">
    <source>
        <dbReference type="ARBA" id="ARBA00047483"/>
    </source>
</evidence>
<dbReference type="PANTHER" id="PTHR36174">
    <property type="entry name" value="LIPID II:GLYCINE GLYCYLTRANSFERASE"/>
    <property type="match status" value="1"/>
</dbReference>
<evidence type="ECO:0000313" key="15">
    <source>
        <dbReference type="Proteomes" id="UP000275836"/>
    </source>
</evidence>
<keyword evidence="7" id="KW-0573">Peptidoglycan synthesis</keyword>
<keyword evidence="6" id="KW-0133">Cell shape</keyword>
<evidence type="ECO:0000256" key="9">
    <source>
        <dbReference type="ARBA" id="ARBA00023316"/>
    </source>
</evidence>
<dbReference type="GO" id="GO:0008360">
    <property type="term" value="P:regulation of cell shape"/>
    <property type="evidence" value="ECO:0007669"/>
    <property type="project" value="UniProtKB-KW"/>
</dbReference>
<evidence type="ECO:0000256" key="11">
    <source>
        <dbReference type="ARBA" id="ARBA00032233"/>
    </source>
</evidence>
<accession>A0A3P2RDF6</accession>
<comment type="similarity">
    <text evidence="1">Belongs to the FemABX family.</text>
</comment>
<dbReference type="PANTHER" id="PTHR36174:SF2">
    <property type="entry name" value="AMINOACYLTRANSFERASE FEMA"/>
    <property type="match status" value="1"/>
</dbReference>
<gene>
    <name evidence="14" type="ORF">D3P96_02050</name>
</gene>
<dbReference type="GO" id="GO:0000166">
    <property type="term" value="F:nucleotide binding"/>
    <property type="evidence" value="ECO:0007669"/>
    <property type="project" value="InterPro"/>
</dbReference>
<dbReference type="RefSeq" id="WP_124942728.1">
    <property type="nucleotide sequence ID" value="NZ_RHGY01000001.1"/>
</dbReference>
<comment type="caution">
    <text evidence="14">The sequence shown here is derived from an EMBL/GenBank/DDBJ whole genome shotgun (WGS) entry which is preliminary data.</text>
</comment>
<dbReference type="EC" id="2.3.2.17" evidence="2"/>
<keyword evidence="5 14" id="KW-0808">Transferase</keyword>
<evidence type="ECO:0000256" key="4">
    <source>
        <dbReference type="ARBA" id="ARBA00022490"/>
    </source>
</evidence>
<keyword evidence="4" id="KW-0963">Cytoplasm</keyword>
<evidence type="ECO:0000256" key="1">
    <source>
        <dbReference type="ARBA" id="ARBA00009943"/>
    </source>
</evidence>
<feature type="coiled-coil region" evidence="13">
    <location>
        <begin position="249"/>
        <end position="276"/>
    </location>
</feature>
<dbReference type="InterPro" id="IPR050644">
    <property type="entry name" value="PG_Glycine_Bridge_Synth"/>
</dbReference>
<evidence type="ECO:0000256" key="3">
    <source>
        <dbReference type="ARBA" id="ARBA00016236"/>
    </source>
</evidence>
<dbReference type="AlphaFoldDB" id="A0A3P2RDF6"/>
<evidence type="ECO:0000313" key="14">
    <source>
        <dbReference type="EMBL" id="RRG18789.1"/>
    </source>
</evidence>
<dbReference type="GO" id="GO:0071555">
    <property type="term" value="P:cell wall organization"/>
    <property type="evidence" value="ECO:0007669"/>
    <property type="project" value="UniProtKB-KW"/>
</dbReference>
<dbReference type="InterPro" id="IPR016181">
    <property type="entry name" value="Acyl_CoA_acyltransferase"/>
</dbReference>
<dbReference type="Pfam" id="PF02388">
    <property type="entry name" value="FemAB"/>
    <property type="match status" value="1"/>
</dbReference>
<keyword evidence="13" id="KW-0175">Coiled coil</keyword>
<evidence type="ECO:0000256" key="2">
    <source>
        <dbReference type="ARBA" id="ARBA00012466"/>
    </source>
</evidence>
<evidence type="ECO:0000256" key="5">
    <source>
        <dbReference type="ARBA" id="ARBA00022679"/>
    </source>
</evidence>
<dbReference type="EMBL" id="RHGY01000001">
    <property type="protein sequence ID" value="RRG18789.1"/>
    <property type="molecule type" value="Genomic_DNA"/>
</dbReference>
<reference evidence="14 15" key="1">
    <citation type="submission" date="2018-10" db="EMBL/GenBank/DDBJ databases">
        <title>Draft genome sequence of Weissella viridescens UCO-SMC3.</title>
        <authorList>
            <person name="Garcia-Cancino A."/>
            <person name="Espinoza-Monje M."/>
            <person name="Albarracin L."/>
            <person name="Garcia-Castillo V."/>
            <person name="Campos-Martin J."/>
            <person name="Nakano Y."/>
            <person name="Guitierrez-Zamorano C."/>
            <person name="Ikeda-Ohtsubo W."/>
            <person name="Morita H."/>
            <person name="Kitazawa H."/>
            <person name="Villena J."/>
        </authorList>
    </citation>
    <scope>NUCLEOTIDE SEQUENCE [LARGE SCALE GENOMIC DNA]</scope>
    <source>
        <strain evidence="14 15">UCO-SMC3</strain>
    </source>
</reference>
<dbReference type="GO" id="GO:0009252">
    <property type="term" value="P:peptidoglycan biosynthetic process"/>
    <property type="evidence" value="ECO:0007669"/>
    <property type="project" value="UniProtKB-KW"/>
</dbReference>
<proteinExistence type="inferred from homology"/>
<dbReference type="PROSITE" id="PS51191">
    <property type="entry name" value="FEMABX"/>
    <property type="match status" value="1"/>
</dbReference>
<evidence type="ECO:0000256" key="6">
    <source>
        <dbReference type="ARBA" id="ARBA00022960"/>
    </source>
</evidence>
<dbReference type="InterPro" id="IPR003447">
    <property type="entry name" value="FEMABX"/>
</dbReference>
<dbReference type="GO" id="GO:0016755">
    <property type="term" value="F:aminoacyltransferase activity"/>
    <property type="evidence" value="ECO:0007669"/>
    <property type="project" value="InterPro"/>
</dbReference>
<keyword evidence="8 14" id="KW-0012">Acyltransferase</keyword>
<sequence>MKFVDLSTRLDDWNAFVDQNVEASFTQSEQQYELLKHRTHNPMILGLVDDDNNILIGSLLTLQHVKLGNKYNLEYGPVVNDWHNDTLIDTFFTELQNYAKQHNIMFITVSPNTVYQTFTDDGTPITDPDETVMNKMATLGYTHEPFRYGMTDTQAVPWQYVKDLTGMSTEDIHKSYHKIVKQALKKQANGVHVRELSRDELPLFKQILDDTSIRRNFHTKDLDYFQTTYDDFGERVKFVVAELHFSEYIAAIDEKLAELNRKIAELEEKLANGGNAGRINKQLPDLNKQRDNQTKRRTEITALQAEKQGDVLVLAGAQFMITPQEVDYLFSGSYEEYGEFYGPHQIQDYMIQMTHDLGINRYNFLGIDGRFDGSDGVMNFKTKFSGHVEQKVGTFDRPVQGLKYKLYRLAKNLKGSD</sequence>
<evidence type="ECO:0000256" key="8">
    <source>
        <dbReference type="ARBA" id="ARBA00023315"/>
    </source>
</evidence>
<evidence type="ECO:0000256" key="7">
    <source>
        <dbReference type="ARBA" id="ARBA00022984"/>
    </source>
</evidence>
<name>A0A3P2RDF6_WEIVI</name>
<protein>
    <recommendedName>
        <fullName evidence="3">Aminoacyltransferase FemA</fullName>
        <ecNumber evidence="2">2.3.2.17</ecNumber>
    </recommendedName>
    <alternativeName>
        <fullName evidence="11">Factor essential for expression of methicillin resistance A</fullName>
    </alternativeName>
    <alternativeName>
        <fullName evidence="10">N-acetylmuramoyl-L-alanyl-D-glutamyl-L-lysyl-(N6-glycyl)-D-alanyl-D-alanine-diphosphoundecaprenyl-N-acetylglucosamine:glycine glycyltransferase</fullName>
    </alternativeName>
</protein>